<dbReference type="SUPFAM" id="SSF46894">
    <property type="entry name" value="C-terminal effector domain of the bipartite response regulators"/>
    <property type="match status" value="1"/>
</dbReference>
<dbReference type="RefSeq" id="WP_209792229.1">
    <property type="nucleotide sequence ID" value="NZ_JAGIQF010000001.1"/>
</dbReference>
<dbReference type="SUPFAM" id="SSF52540">
    <property type="entry name" value="P-loop containing nucleoside triphosphate hydrolases"/>
    <property type="match status" value="1"/>
</dbReference>
<dbReference type="InterPro" id="IPR027417">
    <property type="entry name" value="P-loop_NTPase"/>
</dbReference>
<evidence type="ECO:0000259" key="5">
    <source>
        <dbReference type="PROSITE" id="PS51755"/>
    </source>
</evidence>
<feature type="domain" description="OmpR/PhoB-type" evidence="5">
    <location>
        <begin position="10"/>
        <end position="108"/>
    </location>
</feature>
<keyword evidence="7" id="KW-1185">Reference proteome</keyword>
<proteinExistence type="predicted"/>
<dbReference type="Gene3D" id="3.40.50.300">
    <property type="entry name" value="P-loop containing nucleotide triphosphate hydrolases"/>
    <property type="match status" value="1"/>
</dbReference>
<evidence type="ECO:0000313" key="6">
    <source>
        <dbReference type="EMBL" id="MBP0601449.1"/>
    </source>
</evidence>
<dbReference type="InterPro" id="IPR001867">
    <property type="entry name" value="OmpR/PhoB-type_DNA-bd"/>
</dbReference>
<dbReference type="PANTHER" id="PTHR16305:SF28">
    <property type="entry name" value="GUANYLATE CYCLASE DOMAIN-CONTAINING PROTEIN"/>
    <property type="match status" value="1"/>
</dbReference>
<dbReference type="PROSITE" id="PS51755">
    <property type="entry name" value="OMPR_PHOB"/>
    <property type="match status" value="1"/>
</dbReference>
<protein>
    <submittedName>
        <fullName evidence="6">AAA family ATPase</fullName>
    </submittedName>
</protein>
<keyword evidence="3 4" id="KW-0238">DNA-binding</keyword>
<feature type="DNA-binding region" description="OmpR/PhoB-type" evidence="4">
    <location>
        <begin position="10"/>
        <end position="108"/>
    </location>
</feature>
<evidence type="ECO:0000256" key="1">
    <source>
        <dbReference type="ARBA" id="ARBA00022741"/>
    </source>
</evidence>
<dbReference type="InterPro" id="IPR011990">
    <property type="entry name" value="TPR-like_helical_dom_sf"/>
</dbReference>
<dbReference type="Proteomes" id="UP000666661">
    <property type="component" value="Unassembled WGS sequence"/>
</dbReference>
<dbReference type="Gene3D" id="1.25.40.10">
    <property type="entry name" value="Tetratricopeptide repeat domain"/>
    <property type="match status" value="1"/>
</dbReference>
<dbReference type="InterPro" id="IPR036388">
    <property type="entry name" value="WH-like_DNA-bd_sf"/>
</dbReference>
<evidence type="ECO:0000256" key="3">
    <source>
        <dbReference type="ARBA" id="ARBA00023125"/>
    </source>
</evidence>
<evidence type="ECO:0000256" key="4">
    <source>
        <dbReference type="PROSITE-ProRule" id="PRU01091"/>
    </source>
</evidence>
<accession>A0ABS4B1V1</accession>
<reference evidence="6 7" key="1">
    <citation type="submission" date="2021-03" db="EMBL/GenBank/DDBJ databases">
        <title>Plant growth promoting bacteria isolated from wild legumes nodules and trapping Phaseolus vulgaris L. nodules in the center and southern Mexico.</title>
        <authorList>
            <person name="Estrada P."/>
        </authorList>
    </citation>
    <scope>NUCLEOTIDE SEQUENCE [LARGE SCALE GENOMIC DNA]</scope>
    <source>
        <strain evidence="6 7">MaGu-431</strain>
    </source>
</reference>
<keyword evidence="2" id="KW-0067">ATP-binding</keyword>
<dbReference type="Pfam" id="PF00486">
    <property type="entry name" value="Trans_reg_C"/>
    <property type="match status" value="1"/>
</dbReference>
<dbReference type="SUPFAM" id="SSF48452">
    <property type="entry name" value="TPR-like"/>
    <property type="match status" value="1"/>
</dbReference>
<dbReference type="Gene3D" id="1.10.10.10">
    <property type="entry name" value="Winged helix-like DNA-binding domain superfamily/Winged helix DNA-binding domain"/>
    <property type="match status" value="1"/>
</dbReference>
<keyword evidence="1" id="KW-0547">Nucleotide-binding</keyword>
<dbReference type="EMBL" id="JAGIQF010000001">
    <property type="protein sequence ID" value="MBP0601449.1"/>
    <property type="molecule type" value="Genomic_DNA"/>
</dbReference>
<evidence type="ECO:0000313" key="7">
    <source>
        <dbReference type="Proteomes" id="UP000666661"/>
    </source>
</evidence>
<comment type="caution">
    <text evidence="6">The sequence shown here is derived from an EMBL/GenBank/DDBJ whole genome shotgun (WGS) entry which is preliminary data.</text>
</comment>
<dbReference type="InterPro" id="IPR016032">
    <property type="entry name" value="Sig_transdc_resp-reg_C-effctor"/>
</dbReference>
<dbReference type="SMART" id="SM00862">
    <property type="entry name" value="Trans_reg_C"/>
    <property type="match status" value="1"/>
</dbReference>
<dbReference type="CDD" id="cd00383">
    <property type="entry name" value="trans_reg_C"/>
    <property type="match status" value="1"/>
</dbReference>
<dbReference type="PANTHER" id="PTHR16305">
    <property type="entry name" value="TESTICULAR SOLUBLE ADENYLYL CYCLASE"/>
    <property type="match status" value="1"/>
</dbReference>
<dbReference type="InterPro" id="IPR041664">
    <property type="entry name" value="AAA_16"/>
</dbReference>
<evidence type="ECO:0000256" key="2">
    <source>
        <dbReference type="ARBA" id="ARBA00022840"/>
    </source>
</evidence>
<name>A0ABS4B1V1_9GAMM</name>
<sequence length="972" mass="106366">MSKISSTSLPLHVRFGEFELDERNALLLRSHRAIPLSPIPFNLLCALVRDPGALLTKDELLDRVWGHRFVSASVLKGAISDLRTLLGDSPRQPRFIETVSRRGYRFICPLLPQGESAPPDGPLPPAVRVPSIGTPSPEGFIGRGEELARLQDAWRRATQGQRTIVWVAGEPGIGKSTLIAHFCSGLDHALWVRGQCVQLHGSGEPYLPVLEAIAELCRRDEQAIPLLRSVAPTWLLQLPWLCSAAQREALLNELVGAHPQRMLREMSEFLDRYTEHRPLLLITEDLHWGDPSTLQLVDYLARRRSHSRLMWLGSFRLTEIIAQDHPLNELRHELRPQGLCEEILLDAFSERDVATYVCTRLPTLAAEDRFVKALHERTSGVPLFVASLANEVLAQAAHGSLAGLADLARTRIPESLNALIDHHVAKLSGERRQLLTAAAVFGMTLRLDMLSRVLDSDPVQVAELCDRLARERLWLTEVTSSEPALGVMPSFVFHHQLFRQRLYDGLPGAVCAAWHGKIGALLQQDGSATAAELAMHFDRGREPIKALGYYAEAARAALLHLSPVECMGLTERALFLIDQMPESAQRHALEITLATLRGCAAFHTLGAGDDTRAAYQRATRRLVEVPSHPMAGLALHGFGLLLDFRAEYDEALAIAARAQALATERADPLLTLAACTIQGHALMMQGHHLAAREVLELALPALEQATATTEHNFIGFIADPQATVLALLSLSLAQLGLFHQARERLRQAYARSRHLAQPMALMFTLWCDALCAIRHGDVAPVAALAGEMATLVDRFSLAQGKAACRWFQGWAESHCGSPLEGGRQICLAYEENRALGMLSGSSETLGYAAEALVLQQEWEGAQATLARALAFVHSHGERIVLPQLLLLRAATEQARGDVTAAATSARHARAEAMAQAAPWLEVMALTALCDQGAATPEERAALAGWEERLAAQGEPAPLVRTVRPLANGKAAQ</sequence>
<gene>
    <name evidence="6" type="ORF">J8I01_02815</name>
</gene>
<organism evidence="6 7">
    <name type="scientific">Aeromonas sanarellii</name>
    <dbReference type="NCBI Taxonomy" id="633415"/>
    <lineage>
        <taxon>Bacteria</taxon>
        <taxon>Pseudomonadati</taxon>
        <taxon>Pseudomonadota</taxon>
        <taxon>Gammaproteobacteria</taxon>
        <taxon>Aeromonadales</taxon>
        <taxon>Aeromonadaceae</taxon>
        <taxon>Aeromonas</taxon>
    </lineage>
</organism>
<dbReference type="Pfam" id="PF13191">
    <property type="entry name" value="AAA_16"/>
    <property type="match status" value="1"/>
</dbReference>